<organism evidence="2">
    <name type="scientific">marine sediment metagenome</name>
    <dbReference type="NCBI Taxonomy" id="412755"/>
    <lineage>
        <taxon>unclassified sequences</taxon>
        <taxon>metagenomes</taxon>
        <taxon>ecological metagenomes</taxon>
    </lineage>
</organism>
<evidence type="ECO:0000256" key="1">
    <source>
        <dbReference type="SAM" id="Phobius"/>
    </source>
</evidence>
<name>X0VT51_9ZZZZ</name>
<reference evidence="2" key="1">
    <citation type="journal article" date="2014" name="Front. Microbiol.">
        <title>High frequency of phylogenetically diverse reductive dehalogenase-homologous genes in deep subseafloor sedimentary metagenomes.</title>
        <authorList>
            <person name="Kawai M."/>
            <person name="Futagami T."/>
            <person name="Toyoda A."/>
            <person name="Takaki Y."/>
            <person name="Nishi S."/>
            <person name="Hori S."/>
            <person name="Arai W."/>
            <person name="Tsubouchi T."/>
            <person name="Morono Y."/>
            <person name="Uchiyama I."/>
            <person name="Ito T."/>
            <person name="Fujiyama A."/>
            <person name="Inagaki F."/>
            <person name="Takami H."/>
        </authorList>
    </citation>
    <scope>NUCLEOTIDE SEQUENCE</scope>
    <source>
        <strain evidence="2">Expedition CK06-06</strain>
    </source>
</reference>
<gene>
    <name evidence="2" type="ORF">S01H1_40151</name>
</gene>
<accession>X0VT51</accession>
<proteinExistence type="predicted"/>
<comment type="caution">
    <text evidence="2">The sequence shown here is derived from an EMBL/GenBank/DDBJ whole genome shotgun (WGS) entry which is preliminary data.</text>
</comment>
<dbReference type="AlphaFoldDB" id="X0VT51"/>
<sequence length="72" mass="7836">MGTFLISTVIVVTAVAAMILLGVVRGFKFPILSKTRFSRSTELNEQDLQENIHRTKTLAVALAFAVSAADKK</sequence>
<dbReference type="EMBL" id="BARS01025400">
    <property type="protein sequence ID" value="GAG03721.1"/>
    <property type="molecule type" value="Genomic_DNA"/>
</dbReference>
<keyword evidence="1" id="KW-0472">Membrane</keyword>
<feature type="non-terminal residue" evidence="2">
    <location>
        <position position="72"/>
    </location>
</feature>
<keyword evidence="1" id="KW-1133">Transmembrane helix</keyword>
<keyword evidence="1" id="KW-0812">Transmembrane</keyword>
<protein>
    <submittedName>
        <fullName evidence="2">Uncharacterized protein</fullName>
    </submittedName>
</protein>
<evidence type="ECO:0000313" key="2">
    <source>
        <dbReference type="EMBL" id="GAG03721.1"/>
    </source>
</evidence>
<feature type="transmembrane region" description="Helical" evidence="1">
    <location>
        <begin position="6"/>
        <end position="27"/>
    </location>
</feature>